<accession>A0A3P3QZL1</accession>
<evidence type="ECO:0000256" key="1">
    <source>
        <dbReference type="ARBA" id="ARBA00022676"/>
    </source>
</evidence>
<evidence type="ECO:0000313" key="5">
    <source>
        <dbReference type="Proteomes" id="UP000272490"/>
    </source>
</evidence>
<dbReference type="GO" id="GO:0016757">
    <property type="term" value="F:glycosyltransferase activity"/>
    <property type="evidence" value="ECO:0007669"/>
    <property type="project" value="UniProtKB-KW"/>
</dbReference>
<name>A0A3P3QZL1_9FIRM</name>
<dbReference type="RefSeq" id="WP_128672926.1">
    <property type="nucleotide sequence ID" value="NZ_CAUQHB010000001.1"/>
</dbReference>
<dbReference type="Pfam" id="PF00535">
    <property type="entry name" value="Glycos_transf_2"/>
    <property type="match status" value="1"/>
</dbReference>
<gene>
    <name evidence="4" type="ORF">EHV10_00495</name>
</gene>
<feature type="domain" description="Glycosyltransferase 2-like" evidence="3">
    <location>
        <begin position="7"/>
        <end position="134"/>
    </location>
</feature>
<dbReference type="InterPro" id="IPR001173">
    <property type="entry name" value="Glyco_trans_2-like"/>
</dbReference>
<reference evidence="4 5" key="1">
    <citation type="submission" date="2018-11" db="EMBL/GenBank/DDBJ databases">
        <title>Genome sequencing of Lachnoanaerobaculum sp. KCOM 2030 (= ChDC B114).</title>
        <authorList>
            <person name="Kook J.-K."/>
            <person name="Park S.-N."/>
            <person name="Lim Y.K."/>
        </authorList>
    </citation>
    <scope>NUCLEOTIDE SEQUENCE [LARGE SCALE GENOMIC DNA]</scope>
    <source>
        <strain evidence="4 5">KCOM 2030</strain>
    </source>
</reference>
<organism evidence="4 5">
    <name type="scientific">Lachnoanaerobaculum gingivalis</name>
    <dbReference type="NCBI Taxonomy" id="2490855"/>
    <lineage>
        <taxon>Bacteria</taxon>
        <taxon>Bacillati</taxon>
        <taxon>Bacillota</taxon>
        <taxon>Clostridia</taxon>
        <taxon>Lachnospirales</taxon>
        <taxon>Lachnospiraceae</taxon>
        <taxon>Lachnoanaerobaculum</taxon>
    </lineage>
</organism>
<keyword evidence="5" id="KW-1185">Reference proteome</keyword>
<evidence type="ECO:0000256" key="2">
    <source>
        <dbReference type="ARBA" id="ARBA00022679"/>
    </source>
</evidence>
<comment type="caution">
    <text evidence="4">The sequence shown here is derived from an EMBL/GenBank/DDBJ whole genome shotgun (WGS) entry which is preliminary data.</text>
</comment>
<keyword evidence="2 4" id="KW-0808">Transferase</keyword>
<evidence type="ECO:0000313" key="4">
    <source>
        <dbReference type="EMBL" id="RRJ26545.1"/>
    </source>
</evidence>
<dbReference type="CDD" id="cd00761">
    <property type="entry name" value="Glyco_tranf_GTA_type"/>
    <property type="match status" value="1"/>
</dbReference>
<proteinExistence type="predicted"/>
<dbReference type="PANTHER" id="PTHR22916:SF51">
    <property type="entry name" value="GLYCOSYLTRANSFERASE EPSH-RELATED"/>
    <property type="match status" value="1"/>
</dbReference>
<dbReference type="Gene3D" id="3.90.550.10">
    <property type="entry name" value="Spore Coat Polysaccharide Biosynthesis Protein SpsA, Chain A"/>
    <property type="match status" value="1"/>
</dbReference>
<protein>
    <submittedName>
        <fullName evidence="4">Glycosyltransferase family 2 protein</fullName>
    </submittedName>
</protein>
<dbReference type="AlphaFoldDB" id="A0A3P3QZL1"/>
<dbReference type="SUPFAM" id="SSF53448">
    <property type="entry name" value="Nucleotide-diphospho-sugar transferases"/>
    <property type="match status" value="1"/>
</dbReference>
<sequence>MSEELVSIVVPIYNMGNTLERCVNSLLYQSYSNIEILLIDDGSTDNSLEICNELKKKDSRILVYHTENRGSGPARNTGIEKANGRYIYFPDADDKLEKDSISILVSAMKKGSFDMVVFGYKSIDVKGNIYLEKQYPNMIKKGEEVRKDYSDYVLSTRKYGIQGAPWNKFFDLNIVKKYSIKYPELRRHQDEGFISSYVCHTKEIRFINDVLYSHYLNDLKKEWDKYPVDYVDAVIGLYKIRQETILAWNNEDKKTREIVEHEYICNIIKALELSYSPKMKFNRKERLKWIKKQIEKSQILKVVMPLSLGRYQKILFILLKKQYIFVAMLIMYIKIAIEKNGFLEFFRKFQ</sequence>
<dbReference type="EMBL" id="RRCO01000001">
    <property type="protein sequence ID" value="RRJ26545.1"/>
    <property type="molecule type" value="Genomic_DNA"/>
</dbReference>
<keyword evidence="1" id="KW-0328">Glycosyltransferase</keyword>
<evidence type="ECO:0000259" key="3">
    <source>
        <dbReference type="Pfam" id="PF00535"/>
    </source>
</evidence>
<dbReference type="OrthoDB" id="9785185at2"/>
<dbReference type="Proteomes" id="UP000272490">
    <property type="component" value="Unassembled WGS sequence"/>
</dbReference>
<dbReference type="InterPro" id="IPR029044">
    <property type="entry name" value="Nucleotide-diphossugar_trans"/>
</dbReference>
<dbReference type="PANTHER" id="PTHR22916">
    <property type="entry name" value="GLYCOSYLTRANSFERASE"/>
    <property type="match status" value="1"/>
</dbReference>